<accession>X0GUY2</accession>
<dbReference type="InterPro" id="IPR016162">
    <property type="entry name" value="Ald_DH_N"/>
</dbReference>
<comment type="similarity">
    <text evidence="1">Belongs to the aldehyde dehydrogenase family.</text>
</comment>
<organism evidence="4">
    <name type="scientific">Fusarium oxysporum f. sp. conglutinans race 2 54008</name>
    <dbReference type="NCBI Taxonomy" id="1089457"/>
    <lineage>
        <taxon>Eukaryota</taxon>
        <taxon>Fungi</taxon>
        <taxon>Dikarya</taxon>
        <taxon>Ascomycota</taxon>
        <taxon>Pezizomycotina</taxon>
        <taxon>Sordariomycetes</taxon>
        <taxon>Hypocreomycetidae</taxon>
        <taxon>Hypocreales</taxon>
        <taxon>Nectriaceae</taxon>
        <taxon>Fusarium</taxon>
        <taxon>Fusarium oxysporum species complex</taxon>
    </lineage>
</organism>
<dbReference type="Gene3D" id="3.40.605.10">
    <property type="entry name" value="Aldehyde Dehydrogenase, Chain A, domain 1"/>
    <property type="match status" value="1"/>
</dbReference>
<dbReference type="PANTHER" id="PTHR42986">
    <property type="entry name" value="BENZALDEHYDE DEHYDROGENASE YFMT"/>
    <property type="match status" value="1"/>
</dbReference>
<dbReference type="InterPro" id="IPR016161">
    <property type="entry name" value="Ald_DH/histidinol_DH"/>
</dbReference>
<reference evidence="4" key="2">
    <citation type="submission" date="2014-03" db="EMBL/GenBank/DDBJ databases">
        <title>The Genome Annotation of Fusarium oxysporum PHW808.</title>
        <authorList>
            <consortium name="The Broad Institute Genomics Platform"/>
            <person name="Ma L.-J."/>
            <person name="Corby-Kistler H."/>
            <person name="Broz K."/>
            <person name="Gale L.R."/>
            <person name="Jonkers W."/>
            <person name="O'Donnell K."/>
            <person name="Ploetz R."/>
            <person name="Steinberg C."/>
            <person name="Schwartz D.C."/>
            <person name="VanEtten H."/>
            <person name="Zhou S."/>
            <person name="Young S.K."/>
            <person name="Zeng Q."/>
            <person name="Gargeya S."/>
            <person name="Fitzgerald M."/>
            <person name="Abouelleil A."/>
            <person name="Alvarado L."/>
            <person name="Chapman S.B."/>
            <person name="Gainer-Dewar J."/>
            <person name="Goldberg J."/>
            <person name="Griggs A."/>
            <person name="Gujja S."/>
            <person name="Hansen M."/>
            <person name="Howarth C."/>
            <person name="Imamovic A."/>
            <person name="Ireland A."/>
            <person name="Larimer J."/>
            <person name="McCowan C."/>
            <person name="Murphy C."/>
            <person name="Pearson M."/>
            <person name="Poon T.W."/>
            <person name="Priest M."/>
            <person name="Roberts A."/>
            <person name="Saif S."/>
            <person name="Shea T."/>
            <person name="Sykes S."/>
            <person name="Wortman J."/>
            <person name="Nusbaum C."/>
            <person name="Birren B."/>
        </authorList>
    </citation>
    <scope>NUCLEOTIDE SEQUENCE</scope>
    <source>
        <strain evidence="4">54008</strain>
    </source>
</reference>
<dbReference type="GO" id="GO:0016491">
    <property type="term" value="F:oxidoreductase activity"/>
    <property type="evidence" value="ECO:0007669"/>
    <property type="project" value="InterPro"/>
</dbReference>
<name>X0GUY2_FUSOX</name>
<dbReference type="EMBL" id="KK034839">
    <property type="protein sequence ID" value="EXL63720.1"/>
    <property type="molecule type" value="Genomic_DNA"/>
</dbReference>
<dbReference type="OrthoDB" id="310895at2759"/>
<dbReference type="AlphaFoldDB" id="X0GUY2"/>
<dbReference type="PANTHER" id="PTHR42986:SF1">
    <property type="entry name" value="BENZALDEHYDE DEHYDROGENASE YFMT"/>
    <property type="match status" value="1"/>
</dbReference>
<dbReference type="SUPFAM" id="SSF53720">
    <property type="entry name" value="ALDH-like"/>
    <property type="match status" value="1"/>
</dbReference>
<feature type="domain" description="Aldehyde dehydrogenase" evidence="3">
    <location>
        <begin position="46"/>
        <end position="177"/>
    </location>
</feature>
<evidence type="ECO:0000313" key="4">
    <source>
        <dbReference type="EMBL" id="EXL63720.1"/>
    </source>
</evidence>
<dbReference type="InterPro" id="IPR015590">
    <property type="entry name" value="Aldehyde_DH_dom"/>
</dbReference>
<gene>
    <name evidence="4" type="ORF">FOPG_20007</name>
</gene>
<protein>
    <recommendedName>
        <fullName evidence="3">Aldehyde dehydrogenase domain-containing protein</fullName>
    </recommendedName>
</protein>
<dbReference type="Pfam" id="PF00171">
    <property type="entry name" value="Aldedh"/>
    <property type="match status" value="1"/>
</dbReference>
<dbReference type="Proteomes" id="UP000030676">
    <property type="component" value="Unassembled WGS sequence"/>
</dbReference>
<evidence type="ECO:0000256" key="2">
    <source>
        <dbReference type="ARBA" id="ARBA00023027"/>
    </source>
</evidence>
<proteinExistence type="inferred from homology"/>
<dbReference type="HOGENOM" id="CLU_1606650_0_0_1"/>
<keyword evidence="2" id="KW-0520">NAD</keyword>
<reference evidence="4" key="1">
    <citation type="submission" date="2011-11" db="EMBL/GenBank/DDBJ databases">
        <title>The Genome Sequence of Fusarium oxysporum PHW808.</title>
        <authorList>
            <consortium name="The Broad Institute Genome Sequencing Platform"/>
            <person name="Ma L.-J."/>
            <person name="Gale L.R."/>
            <person name="Schwartz D.C."/>
            <person name="Zhou S."/>
            <person name="Corby-Kistler H."/>
            <person name="Young S.K."/>
            <person name="Zeng Q."/>
            <person name="Gargeya S."/>
            <person name="Fitzgerald M."/>
            <person name="Haas B."/>
            <person name="Abouelleil A."/>
            <person name="Alvarado L."/>
            <person name="Arachchi H.M."/>
            <person name="Berlin A."/>
            <person name="Brown A."/>
            <person name="Chapman S.B."/>
            <person name="Chen Z."/>
            <person name="Dunbar C."/>
            <person name="Freedman E."/>
            <person name="Gearin G."/>
            <person name="Goldberg J."/>
            <person name="Griggs A."/>
            <person name="Gujja S."/>
            <person name="Heiman D."/>
            <person name="Howarth C."/>
            <person name="Larson L."/>
            <person name="Lui A."/>
            <person name="MacDonald P.J.P."/>
            <person name="Montmayeur A."/>
            <person name="Murphy C."/>
            <person name="Neiman D."/>
            <person name="Pearson M."/>
            <person name="Priest M."/>
            <person name="Roberts A."/>
            <person name="Saif S."/>
            <person name="Shea T."/>
            <person name="Shenoy N."/>
            <person name="Sisk P."/>
            <person name="Stolte C."/>
            <person name="Sykes S."/>
            <person name="Wortman J."/>
            <person name="Nusbaum C."/>
            <person name="Birren B."/>
        </authorList>
    </citation>
    <scope>NUCLEOTIDE SEQUENCE [LARGE SCALE GENOMIC DNA]</scope>
    <source>
        <strain evidence="4">54008</strain>
    </source>
</reference>
<evidence type="ECO:0000256" key="1">
    <source>
        <dbReference type="ARBA" id="ARBA00009986"/>
    </source>
</evidence>
<evidence type="ECO:0000259" key="3">
    <source>
        <dbReference type="Pfam" id="PF00171"/>
    </source>
</evidence>
<sequence length="177" mass="19556">MLTTSTKRAAALSSHHSLSLYRRYGSTATQPTIPLIINGQQVHGSESSPVISPLTGKEVWSFSCASKHQVQEAVQNAHDTFRDWSRTKVSYRRDIFLKAAEIMEKRLDELGGYMHHELGANKFYQDFVLGLTIEGLKDTAGRIAGAVQAFAPESTHEGMKALVQKKPYGVVLGIAPW</sequence>